<dbReference type="EMBL" id="LAZR01016960">
    <property type="protein sequence ID" value="KKM02343.1"/>
    <property type="molecule type" value="Genomic_DNA"/>
</dbReference>
<comment type="caution">
    <text evidence="2">The sequence shown here is derived from an EMBL/GenBank/DDBJ whole genome shotgun (WGS) entry which is preliminary data.</text>
</comment>
<protein>
    <recommendedName>
        <fullName evidence="1">Helix-turn-helix domain-containing protein</fullName>
    </recommendedName>
</protein>
<dbReference type="NCBIfam" id="TIGR01764">
    <property type="entry name" value="excise"/>
    <property type="match status" value="1"/>
</dbReference>
<dbReference type="Gene3D" id="1.10.1660.10">
    <property type="match status" value="1"/>
</dbReference>
<sequence>MNQDNLLTTAEVAKRLKCGVSTVRRYIKKGKFKRVAFVGKQFLVYESSMEEFLRSSDPMNPKMRID</sequence>
<feature type="domain" description="Helix-turn-helix" evidence="1">
    <location>
        <begin position="6"/>
        <end position="55"/>
    </location>
</feature>
<dbReference type="SUPFAM" id="SSF46955">
    <property type="entry name" value="Putative DNA-binding domain"/>
    <property type="match status" value="1"/>
</dbReference>
<proteinExistence type="predicted"/>
<dbReference type="Pfam" id="PF12728">
    <property type="entry name" value="HTH_17"/>
    <property type="match status" value="1"/>
</dbReference>
<dbReference type="GO" id="GO:0003677">
    <property type="term" value="F:DNA binding"/>
    <property type="evidence" value="ECO:0007669"/>
    <property type="project" value="InterPro"/>
</dbReference>
<evidence type="ECO:0000259" key="1">
    <source>
        <dbReference type="Pfam" id="PF12728"/>
    </source>
</evidence>
<dbReference type="InterPro" id="IPR010093">
    <property type="entry name" value="SinI_DNA-bd"/>
</dbReference>
<accession>A0A0F9JTV7</accession>
<evidence type="ECO:0000313" key="2">
    <source>
        <dbReference type="EMBL" id="KKM02343.1"/>
    </source>
</evidence>
<gene>
    <name evidence="2" type="ORF">LCGC14_1785360</name>
</gene>
<dbReference type="InterPro" id="IPR041657">
    <property type="entry name" value="HTH_17"/>
</dbReference>
<dbReference type="AlphaFoldDB" id="A0A0F9JTV7"/>
<reference evidence="2" key="1">
    <citation type="journal article" date="2015" name="Nature">
        <title>Complex archaea that bridge the gap between prokaryotes and eukaryotes.</title>
        <authorList>
            <person name="Spang A."/>
            <person name="Saw J.H."/>
            <person name="Jorgensen S.L."/>
            <person name="Zaremba-Niedzwiedzka K."/>
            <person name="Martijn J."/>
            <person name="Lind A.E."/>
            <person name="van Eijk R."/>
            <person name="Schleper C."/>
            <person name="Guy L."/>
            <person name="Ettema T.J."/>
        </authorList>
    </citation>
    <scope>NUCLEOTIDE SEQUENCE</scope>
</reference>
<name>A0A0F9JTV7_9ZZZZ</name>
<organism evidence="2">
    <name type="scientific">marine sediment metagenome</name>
    <dbReference type="NCBI Taxonomy" id="412755"/>
    <lineage>
        <taxon>unclassified sequences</taxon>
        <taxon>metagenomes</taxon>
        <taxon>ecological metagenomes</taxon>
    </lineage>
</organism>
<dbReference type="InterPro" id="IPR009061">
    <property type="entry name" value="DNA-bd_dom_put_sf"/>
</dbReference>